<dbReference type="Proteomes" id="UP000757435">
    <property type="component" value="Unassembled WGS sequence"/>
</dbReference>
<keyword evidence="1" id="KW-0812">Transmembrane</keyword>
<name>A0A951QF42_9CYAN</name>
<sequence length="275" mass="30319">MKVSDKSISAPRTAESYQGQNDSVIKKILSKETQVAPSLGKRNSQDAFTVAVGVAAVAVAVTVAPVATAAVSAGYAIWSMFRKSNESKDKLVSSSTQTVGSNTETGAIYLPVPVSVEIVQYPQLLTLFSELQPNIERAVQAGEDVPQAIVDQLAEESQKTQEIGIKIRELHSCDHETLWKYYESRDTELRRLLEETVRKSFGDQAKVLYIRIEKGCIFATIGFVIQVAQFVNSTYKDYKEGKGLVIPVINFFKSVVTGLRRIIQDLDDGLTEFFA</sequence>
<keyword evidence="1" id="KW-1133">Transmembrane helix</keyword>
<dbReference type="EMBL" id="JAHHHD010000036">
    <property type="protein sequence ID" value="MBW4661394.1"/>
    <property type="molecule type" value="Genomic_DNA"/>
</dbReference>
<evidence type="ECO:0000256" key="1">
    <source>
        <dbReference type="SAM" id="Phobius"/>
    </source>
</evidence>
<feature type="transmembrane region" description="Helical" evidence="1">
    <location>
        <begin position="47"/>
        <end position="78"/>
    </location>
</feature>
<organism evidence="2 3">
    <name type="scientific">Drouetiella hepatica Uher 2000/2452</name>
    <dbReference type="NCBI Taxonomy" id="904376"/>
    <lineage>
        <taxon>Bacteria</taxon>
        <taxon>Bacillati</taxon>
        <taxon>Cyanobacteriota</taxon>
        <taxon>Cyanophyceae</taxon>
        <taxon>Oculatellales</taxon>
        <taxon>Oculatellaceae</taxon>
        <taxon>Drouetiella</taxon>
    </lineage>
</organism>
<comment type="caution">
    <text evidence="2">The sequence shown here is derived from an EMBL/GenBank/DDBJ whole genome shotgun (WGS) entry which is preliminary data.</text>
</comment>
<accession>A0A951QF42</accession>
<reference evidence="2" key="2">
    <citation type="journal article" date="2022" name="Microbiol. Resour. Announc.">
        <title>Metagenome Sequencing to Explore Phylogenomics of Terrestrial Cyanobacteria.</title>
        <authorList>
            <person name="Ward R.D."/>
            <person name="Stajich J.E."/>
            <person name="Johansen J.R."/>
            <person name="Huntemann M."/>
            <person name="Clum A."/>
            <person name="Foster B."/>
            <person name="Foster B."/>
            <person name="Roux S."/>
            <person name="Palaniappan K."/>
            <person name="Varghese N."/>
            <person name="Mukherjee S."/>
            <person name="Reddy T.B.K."/>
            <person name="Daum C."/>
            <person name="Copeland A."/>
            <person name="Chen I.A."/>
            <person name="Ivanova N.N."/>
            <person name="Kyrpides N.C."/>
            <person name="Shapiro N."/>
            <person name="Eloe-Fadrosh E.A."/>
            <person name="Pietrasiak N."/>
        </authorList>
    </citation>
    <scope>NUCLEOTIDE SEQUENCE</scope>
    <source>
        <strain evidence="2">UHER 2000/2452</strain>
    </source>
</reference>
<evidence type="ECO:0000313" key="2">
    <source>
        <dbReference type="EMBL" id="MBW4661394.1"/>
    </source>
</evidence>
<evidence type="ECO:0000313" key="3">
    <source>
        <dbReference type="Proteomes" id="UP000757435"/>
    </source>
</evidence>
<protein>
    <submittedName>
        <fullName evidence="2">Uncharacterized protein</fullName>
    </submittedName>
</protein>
<gene>
    <name evidence="2" type="ORF">KME15_22190</name>
</gene>
<keyword evidence="1" id="KW-0472">Membrane</keyword>
<dbReference type="AlphaFoldDB" id="A0A951QF42"/>
<reference evidence="2" key="1">
    <citation type="submission" date="2021-05" db="EMBL/GenBank/DDBJ databases">
        <authorList>
            <person name="Pietrasiak N."/>
            <person name="Ward R."/>
            <person name="Stajich J.E."/>
            <person name="Kurbessoian T."/>
        </authorList>
    </citation>
    <scope>NUCLEOTIDE SEQUENCE</scope>
    <source>
        <strain evidence="2">UHER 2000/2452</strain>
    </source>
</reference>
<proteinExistence type="predicted"/>